<accession>K3WYI7</accession>
<comment type="similarity">
    <text evidence="1">Belongs to the CFAP298 family.</text>
</comment>
<dbReference type="FunCoup" id="K3WYI7">
    <property type="interactions" value="31"/>
</dbReference>
<dbReference type="InterPro" id="IPR021298">
    <property type="entry name" value="CFAP298"/>
</dbReference>
<dbReference type="PANTHER" id="PTHR13238:SF0">
    <property type="entry name" value="CILIA- AND FLAGELLA-ASSOCIATED PROTEIN 298"/>
    <property type="match status" value="1"/>
</dbReference>
<dbReference type="HOGENOM" id="CLU_064854_0_0_1"/>
<organism evidence="2 3">
    <name type="scientific">Globisporangium ultimum (strain ATCC 200006 / CBS 805.95 / DAOM BR144)</name>
    <name type="common">Pythium ultimum</name>
    <dbReference type="NCBI Taxonomy" id="431595"/>
    <lineage>
        <taxon>Eukaryota</taxon>
        <taxon>Sar</taxon>
        <taxon>Stramenopiles</taxon>
        <taxon>Oomycota</taxon>
        <taxon>Peronosporomycetes</taxon>
        <taxon>Pythiales</taxon>
        <taxon>Pythiaceae</taxon>
        <taxon>Globisporangium</taxon>
    </lineage>
</organism>
<reference evidence="2" key="3">
    <citation type="submission" date="2015-02" db="UniProtKB">
        <authorList>
            <consortium name="EnsemblProtists"/>
        </authorList>
    </citation>
    <scope>IDENTIFICATION</scope>
    <source>
        <strain evidence="2">DAOM BR144</strain>
    </source>
</reference>
<dbReference type="VEuPathDB" id="FungiDB:PYU1_G010016"/>
<proteinExistence type="inferred from homology"/>
<dbReference type="EMBL" id="GL376624">
    <property type="status" value="NOT_ANNOTATED_CDS"/>
    <property type="molecule type" value="Genomic_DNA"/>
</dbReference>
<dbReference type="eggNOG" id="ENOG502QQ3Z">
    <property type="taxonomic scope" value="Eukaryota"/>
</dbReference>
<dbReference type="PANTHER" id="PTHR13238">
    <property type="entry name" value="PROTEIN C21ORF59"/>
    <property type="match status" value="1"/>
</dbReference>
<dbReference type="Pfam" id="PF11069">
    <property type="entry name" value="CFAP298"/>
    <property type="match status" value="1"/>
</dbReference>
<dbReference type="Proteomes" id="UP000019132">
    <property type="component" value="Unassembled WGS sequence"/>
</dbReference>
<reference evidence="3" key="2">
    <citation type="submission" date="2010-04" db="EMBL/GenBank/DDBJ databases">
        <authorList>
            <person name="Buell R."/>
            <person name="Hamilton J."/>
            <person name="Hostetler J."/>
        </authorList>
    </citation>
    <scope>NUCLEOTIDE SEQUENCE [LARGE SCALE GENOMIC DNA]</scope>
    <source>
        <strain evidence="3">DAOM:BR144</strain>
    </source>
</reference>
<dbReference type="OMA" id="YRKQEEW"/>
<evidence type="ECO:0000313" key="2">
    <source>
        <dbReference type="EnsemblProtists" id="PYU1_T010036"/>
    </source>
</evidence>
<dbReference type="AlphaFoldDB" id="K3WYI7"/>
<dbReference type="EnsemblProtists" id="PYU1_T010036">
    <property type="protein sequence ID" value="PYU1_T010036"/>
    <property type="gene ID" value="PYU1_G010016"/>
</dbReference>
<reference evidence="3" key="1">
    <citation type="journal article" date="2010" name="Genome Biol.">
        <title>Genome sequence of the necrotrophic plant pathogen Pythium ultimum reveals original pathogenicity mechanisms and effector repertoire.</title>
        <authorList>
            <person name="Levesque C.A."/>
            <person name="Brouwer H."/>
            <person name="Cano L."/>
            <person name="Hamilton J.P."/>
            <person name="Holt C."/>
            <person name="Huitema E."/>
            <person name="Raffaele S."/>
            <person name="Robideau G.P."/>
            <person name="Thines M."/>
            <person name="Win J."/>
            <person name="Zerillo M.M."/>
            <person name="Beakes G.W."/>
            <person name="Boore J.L."/>
            <person name="Busam D."/>
            <person name="Dumas B."/>
            <person name="Ferriera S."/>
            <person name="Fuerstenberg S.I."/>
            <person name="Gachon C.M."/>
            <person name="Gaulin E."/>
            <person name="Govers F."/>
            <person name="Grenville-Briggs L."/>
            <person name="Horner N."/>
            <person name="Hostetler J."/>
            <person name="Jiang R.H."/>
            <person name="Johnson J."/>
            <person name="Krajaejun T."/>
            <person name="Lin H."/>
            <person name="Meijer H.J."/>
            <person name="Moore B."/>
            <person name="Morris P."/>
            <person name="Phuntmart V."/>
            <person name="Puiu D."/>
            <person name="Shetty J."/>
            <person name="Stajich J.E."/>
            <person name="Tripathy S."/>
            <person name="Wawra S."/>
            <person name="van West P."/>
            <person name="Whitty B.R."/>
            <person name="Coutinho P.M."/>
            <person name="Henrissat B."/>
            <person name="Martin F."/>
            <person name="Thomas P.D."/>
            <person name="Tyler B.M."/>
            <person name="De Vries R.P."/>
            <person name="Kamoun S."/>
            <person name="Yandell M."/>
            <person name="Tisserat N."/>
            <person name="Buell C.R."/>
        </authorList>
    </citation>
    <scope>NUCLEOTIDE SEQUENCE</scope>
    <source>
        <strain evidence="3">DAOM:BR144</strain>
    </source>
</reference>
<protein>
    <submittedName>
        <fullName evidence="2">Uncharacterized protein</fullName>
    </submittedName>
</protein>
<evidence type="ECO:0000256" key="1">
    <source>
        <dbReference type="ARBA" id="ARBA00009619"/>
    </source>
</evidence>
<dbReference type="InParanoid" id="K3WYI7"/>
<keyword evidence="3" id="KW-1185">Reference proteome</keyword>
<dbReference type="GO" id="GO:0003352">
    <property type="term" value="P:regulation of cilium movement"/>
    <property type="evidence" value="ECO:0007669"/>
    <property type="project" value="InterPro"/>
</dbReference>
<name>K3WYI7_GLOUD</name>
<evidence type="ECO:0000313" key="3">
    <source>
        <dbReference type="Proteomes" id="UP000019132"/>
    </source>
</evidence>
<sequence length="279" mass="31403">MVLLHVKRGDQNEFLFETTVSTLNDALIRDVCGVHNARLRLAALADALPALGQFGVAKPASEQGLDQYQEQKPRGEFYEPDPMGLRTGEGVSSQLRDVLAQVAEDAKQYLNAKQQVARKVCMTKDALQEKLMNMRGAVMMAFPMGLPEHDPIKHLLDAKNVEDALIESSAVLEVVSEDHAELWWAGKQFFRDQYVRDLVGKNEKTKIIVKLQKKGGGMPSREPAVSEDERKAMMAYYFKKQEEMKKVAEDDAEEYMTSAWADPKSLKNSLRGTNNIRPF</sequence>
<dbReference type="STRING" id="431595.K3WYI7"/>